<dbReference type="GO" id="GO:0009424">
    <property type="term" value="C:bacterial-type flagellum hook"/>
    <property type="evidence" value="ECO:0007669"/>
    <property type="project" value="InterPro"/>
</dbReference>
<dbReference type="InterPro" id="IPR046358">
    <property type="entry name" value="Flagellin_C"/>
</dbReference>
<comment type="similarity">
    <text evidence="2">Belongs to the bacterial flagellin family.</text>
</comment>
<dbReference type="RefSeq" id="WP_199868836.1">
    <property type="nucleotide sequence ID" value="NZ_JAAGPU010000001.1"/>
</dbReference>
<dbReference type="Pfam" id="PF00669">
    <property type="entry name" value="Flagellin_N"/>
    <property type="match status" value="1"/>
</dbReference>
<dbReference type="Gene3D" id="1.20.1330.10">
    <property type="entry name" value="f41 fragment of flagellin, N-terminal domain"/>
    <property type="match status" value="1"/>
</dbReference>
<keyword evidence="6" id="KW-0282">Flagellum</keyword>
<organism evidence="6 7">
    <name type="scientific">Clostridium senegalense</name>
    <dbReference type="NCBI Taxonomy" id="1465809"/>
    <lineage>
        <taxon>Bacteria</taxon>
        <taxon>Bacillati</taxon>
        <taxon>Bacillota</taxon>
        <taxon>Clostridia</taxon>
        <taxon>Eubacteriales</taxon>
        <taxon>Clostridiaceae</taxon>
        <taxon>Clostridium</taxon>
    </lineage>
</organism>
<dbReference type="InterPro" id="IPR001492">
    <property type="entry name" value="Flagellin"/>
</dbReference>
<keyword evidence="6" id="KW-0966">Cell projection</keyword>
<evidence type="ECO:0000313" key="6">
    <source>
        <dbReference type="EMBL" id="NEU03486.1"/>
    </source>
</evidence>
<dbReference type="InterPro" id="IPR013384">
    <property type="entry name" value="Flagell_FlgL"/>
</dbReference>
<gene>
    <name evidence="6" type="primary">flgL</name>
    <name evidence="6" type="ORF">G3M99_01190</name>
</gene>
<evidence type="ECO:0000313" key="7">
    <source>
        <dbReference type="Proteomes" id="UP000481872"/>
    </source>
</evidence>
<keyword evidence="7" id="KW-1185">Reference proteome</keyword>
<comment type="subcellular location">
    <subcellularLocation>
        <location evidence="1">Bacterial flagellum</location>
    </subcellularLocation>
</comment>
<dbReference type="Proteomes" id="UP000481872">
    <property type="component" value="Unassembled WGS sequence"/>
</dbReference>
<dbReference type="PANTHER" id="PTHR42792">
    <property type="entry name" value="FLAGELLIN"/>
    <property type="match status" value="1"/>
</dbReference>
<name>A0A6M0GY06_9CLOT</name>
<accession>A0A6M0GY06</accession>
<evidence type="ECO:0000256" key="3">
    <source>
        <dbReference type="ARBA" id="ARBA00023143"/>
    </source>
</evidence>
<sequence length="390" mass="43329">MRITNKMMSNSFLADMNINLNHMKRKQEQLDTGKEFKRPSDSPFRAARSMQIYSEIYANEQYNTNINHTINWLDTTDSALDNLGKSLSRIRELMVSAGNGTYDKDELKAVKDEISEKVNEISQILNTSFDGKYIFGGTHGDKKPTTVGEDGELISGTIGDNLKVEISSGVVIEYSVNANEFLNFKNQTLEDKNKKAVKLDANGNTLRVNSDSYLIDESGDKIQYNGGAISVSNDGKLTDKDGKLLKVDKDTGKLLKEDGTEAGITIDNKITTTKTFSDDTLSGLLNDIIKDLGEDGDISKVNNEDLERLDSAISNLLSVRSKVGTFQNRMKGAKNVNEDQNINLKAILSYNEDIDWVEKSMEMGMIQTVYLASLQTASKILPPSLLDFIR</sequence>
<dbReference type="AlphaFoldDB" id="A0A6M0GY06"/>
<feature type="domain" description="Flagellin C-terminal" evidence="5">
    <location>
        <begin position="307"/>
        <end position="380"/>
    </location>
</feature>
<reference evidence="6 7" key="1">
    <citation type="submission" date="2020-02" db="EMBL/GenBank/DDBJ databases">
        <title>Genome assembly of a novel Clostridium senegalense strain.</title>
        <authorList>
            <person name="Gupta T.B."/>
            <person name="Jauregui R."/>
            <person name="Maclean P."/>
            <person name="Nawarathana A."/>
            <person name="Brightwell G."/>
        </authorList>
    </citation>
    <scope>NUCLEOTIDE SEQUENCE [LARGE SCALE GENOMIC DNA]</scope>
    <source>
        <strain evidence="6 7">AGRFS4</strain>
    </source>
</reference>
<keyword evidence="6" id="KW-0969">Cilium</keyword>
<dbReference type="NCBIfam" id="TIGR02550">
    <property type="entry name" value="flagell_flgL"/>
    <property type="match status" value="1"/>
</dbReference>
<dbReference type="SUPFAM" id="SSF64518">
    <property type="entry name" value="Phase 1 flagellin"/>
    <property type="match status" value="1"/>
</dbReference>
<dbReference type="InterPro" id="IPR001029">
    <property type="entry name" value="Flagellin_N"/>
</dbReference>
<keyword evidence="3" id="KW-0975">Bacterial flagellum</keyword>
<evidence type="ECO:0000256" key="2">
    <source>
        <dbReference type="ARBA" id="ARBA00005709"/>
    </source>
</evidence>
<dbReference type="PANTHER" id="PTHR42792:SF1">
    <property type="entry name" value="FLAGELLAR HOOK-ASSOCIATED PROTEIN 3"/>
    <property type="match status" value="1"/>
</dbReference>
<dbReference type="GO" id="GO:0005198">
    <property type="term" value="F:structural molecule activity"/>
    <property type="evidence" value="ECO:0007669"/>
    <property type="project" value="InterPro"/>
</dbReference>
<dbReference type="GO" id="GO:0071973">
    <property type="term" value="P:bacterial-type flagellum-dependent cell motility"/>
    <property type="evidence" value="ECO:0007669"/>
    <property type="project" value="InterPro"/>
</dbReference>
<comment type="caution">
    <text evidence="6">The sequence shown here is derived from an EMBL/GenBank/DDBJ whole genome shotgun (WGS) entry which is preliminary data.</text>
</comment>
<evidence type="ECO:0000256" key="1">
    <source>
        <dbReference type="ARBA" id="ARBA00004365"/>
    </source>
</evidence>
<dbReference type="EMBL" id="JAAGPU010000001">
    <property type="protein sequence ID" value="NEU03486.1"/>
    <property type="molecule type" value="Genomic_DNA"/>
</dbReference>
<evidence type="ECO:0000259" key="4">
    <source>
        <dbReference type="Pfam" id="PF00669"/>
    </source>
</evidence>
<feature type="domain" description="Flagellin N-terminal" evidence="4">
    <location>
        <begin position="3"/>
        <end position="138"/>
    </location>
</feature>
<dbReference type="Pfam" id="PF00700">
    <property type="entry name" value="Flagellin_C"/>
    <property type="match status" value="1"/>
</dbReference>
<proteinExistence type="inferred from homology"/>
<protein>
    <submittedName>
        <fullName evidence="6">Flagellar hook-associated protein 3</fullName>
    </submittedName>
</protein>
<evidence type="ECO:0000259" key="5">
    <source>
        <dbReference type="Pfam" id="PF00700"/>
    </source>
</evidence>